<dbReference type="Pfam" id="PF02517">
    <property type="entry name" value="Rce1-like"/>
    <property type="match status" value="1"/>
</dbReference>
<name>A0A916WUI8_9MICO</name>
<sequence length="244" mass="25363">MGGLTMHVPKLRPDPVTGVAALTLAVGTPMLRRAIRSPRGGTAFRRRAVELAAAWTAGAVAVRAIEPAGFELPTDLRAVVLQPAVAGAATIGVFTGGALVGARLPFVRDRMADVLDHARRGSLPIVAGLALLTGATEELFFRGALYDVAGHLGLPEVSSTTVLHMAVTTATGNPMLVLASGLLSTLAGLERAHTDSVIAPVVLHVVWSAGMLLVLPPIVNRRSDIHPGSHPRPHRGSASPIRRS</sequence>
<keyword evidence="2" id="KW-0812">Transmembrane</keyword>
<feature type="transmembrane region" description="Helical" evidence="2">
    <location>
        <begin position="85"/>
        <end position="102"/>
    </location>
</feature>
<dbReference type="GO" id="GO:0004175">
    <property type="term" value="F:endopeptidase activity"/>
    <property type="evidence" value="ECO:0007669"/>
    <property type="project" value="UniProtKB-ARBA"/>
</dbReference>
<evidence type="ECO:0000313" key="4">
    <source>
        <dbReference type="EMBL" id="GGB31858.1"/>
    </source>
</evidence>
<feature type="transmembrane region" description="Helical" evidence="2">
    <location>
        <begin position="197"/>
        <end position="219"/>
    </location>
</feature>
<dbReference type="EMBL" id="BMHI01000003">
    <property type="protein sequence ID" value="GGB31858.1"/>
    <property type="molecule type" value="Genomic_DNA"/>
</dbReference>
<feature type="transmembrane region" description="Helical" evidence="2">
    <location>
        <begin position="161"/>
        <end position="185"/>
    </location>
</feature>
<keyword evidence="4" id="KW-0645">Protease</keyword>
<keyword evidence="2" id="KW-1133">Transmembrane helix</keyword>
<reference evidence="4" key="2">
    <citation type="submission" date="2020-09" db="EMBL/GenBank/DDBJ databases">
        <authorList>
            <person name="Sun Q."/>
            <person name="Zhou Y."/>
        </authorList>
    </citation>
    <scope>NUCLEOTIDE SEQUENCE</scope>
    <source>
        <strain evidence="4">CGMCC 1.15085</strain>
    </source>
</reference>
<gene>
    <name evidence="4" type="ORF">GCM10011492_23170</name>
</gene>
<evidence type="ECO:0000256" key="2">
    <source>
        <dbReference type="SAM" id="Phobius"/>
    </source>
</evidence>
<organism evidence="4 5">
    <name type="scientific">Flexivirga endophytica</name>
    <dbReference type="NCBI Taxonomy" id="1849103"/>
    <lineage>
        <taxon>Bacteria</taxon>
        <taxon>Bacillati</taxon>
        <taxon>Actinomycetota</taxon>
        <taxon>Actinomycetes</taxon>
        <taxon>Micrococcales</taxon>
        <taxon>Dermacoccaceae</taxon>
        <taxon>Flexivirga</taxon>
    </lineage>
</organism>
<comment type="caution">
    <text evidence="4">The sequence shown here is derived from an EMBL/GenBank/DDBJ whole genome shotgun (WGS) entry which is preliminary data.</text>
</comment>
<feature type="transmembrane region" description="Helical" evidence="2">
    <location>
        <begin position="47"/>
        <end position="65"/>
    </location>
</feature>
<keyword evidence="4" id="KW-0378">Hydrolase</keyword>
<evidence type="ECO:0000313" key="5">
    <source>
        <dbReference type="Proteomes" id="UP000636793"/>
    </source>
</evidence>
<dbReference type="RefSeq" id="WP_188837153.1">
    <property type="nucleotide sequence ID" value="NZ_BMHI01000003.1"/>
</dbReference>
<protein>
    <submittedName>
        <fullName evidence="4">CAAX protease family protein</fullName>
    </submittedName>
</protein>
<dbReference type="GO" id="GO:0006508">
    <property type="term" value="P:proteolysis"/>
    <property type="evidence" value="ECO:0007669"/>
    <property type="project" value="UniProtKB-KW"/>
</dbReference>
<feature type="transmembrane region" description="Helical" evidence="2">
    <location>
        <begin position="16"/>
        <end position="35"/>
    </location>
</feature>
<reference evidence="4" key="1">
    <citation type="journal article" date="2014" name="Int. J. Syst. Evol. Microbiol.">
        <title>Complete genome sequence of Corynebacterium casei LMG S-19264T (=DSM 44701T), isolated from a smear-ripened cheese.</title>
        <authorList>
            <consortium name="US DOE Joint Genome Institute (JGI-PGF)"/>
            <person name="Walter F."/>
            <person name="Albersmeier A."/>
            <person name="Kalinowski J."/>
            <person name="Ruckert C."/>
        </authorList>
    </citation>
    <scope>NUCLEOTIDE SEQUENCE</scope>
    <source>
        <strain evidence="4">CGMCC 1.15085</strain>
    </source>
</reference>
<dbReference type="InterPro" id="IPR003675">
    <property type="entry name" value="Rce1/LyrA-like_dom"/>
</dbReference>
<dbReference type="AlphaFoldDB" id="A0A916WUI8"/>
<keyword evidence="2" id="KW-0472">Membrane</keyword>
<keyword evidence="5" id="KW-1185">Reference proteome</keyword>
<feature type="domain" description="CAAX prenyl protease 2/Lysostaphin resistance protein A-like" evidence="3">
    <location>
        <begin position="122"/>
        <end position="209"/>
    </location>
</feature>
<evidence type="ECO:0000259" key="3">
    <source>
        <dbReference type="Pfam" id="PF02517"/>
    </source>
</evidence>
<accession>A0A916WUI8</accession>
<proteinExistence type="predicted"/>
<feature type="transmembrane region" description="Helical" evidence="2">
    <location>
        <begin position="123"/>
        <end position="141"/>
    </location>
</feature>
<dbReference type="GO" id="GO:0080120">
    <property type="term" value="P:CAAX-box protein maturation"/>
    <property type="evidence" value="ECO:0007669"/>
    <property type="project" value="UniProtKB-ARBA"/>
</dbReference>
<feature type="region of interest" description="Disordered" evidence="1">
    <location>
        <begin position="224"/>
        <end position="244"/>
    </location>
</feature>
<dbReference type="Proteomes" id="UP000636793">
    <property type="component" value="Unassembled WGS sequence"/>
</dbReference>
<evidence type="ECO:0000256" key="1">
    <source>
        <dbReference type="SAM" id="MobiDB-lite"/>
    </source>
</evidence>